<reference evidence="2 3" key="1">
    <citation type="journal article" date="2013" name="Int. J. Syst. Evol. Microbiol.">
        <title>Tumebacillus flagellatus sp. nov., an alpha-amylase/pullulanase-producing bacterium isolated from cassava wastewater.</title>
        <authorList>
            <person name="Wang Q."/>
            <person name="Xie N."/>
            <person name="Qin Y."/>
            <person name="Shen N."/>
            <person name="Zhu J."/>
            <person name="Mi H."/>
            <person name="Huang R."/>
        </authorList>
    </citation>
    <scope>NUCLEOTIDE SEQUENCE [LARGE SCALE GENOMIC DNA]</scope>
    <source>
        <strain evidence="2 3">GST4</strain>
    </source>
</reference>
<keyword evidence="2" id="KW-0378">Hydrolase</keyword>
<dbReference type="InterPro" id="IPR050855">
    <property type="entry name" value="NDM-1-like"/>
</dbReference>
<dbReference type="STRING" id="1157490.EL26_18780"/>
<evidence type="ECO:0000313" key="2">
    <source>
        <dbReference type="EMBL" id="KEO81884.1"/>
    </source>
</evidence>
<evidence type="ECO:0000313" key="3">
    <source>
        <dbReference type="Proteomes" id="UP000027931"/>
    </source>
</evidence>
<dbReference type="InterPro" id="IPR001279">
    <property type="entry name" value="Metallo-B-lactamas"/>
</dbReference>
<gene>
    <name evidence="2" type="ORF">EL26_18780</name>
</gene>
<evidence type="ECO:0000259" key="1">
    <source>
        <dbReference type="SMART" id="SM00849"/>
    </source>
</evidence>
<proteinExistence type="predicted"/>
<accession>A0A074LL94</accession>
<dbReference type="PANTHER" id="PTHR42951">
    <property type="entry name" value="METALLO-BETA-LACTAMASE DOMAIN-CONTAINING"/>
    <property type="match status" value="1"/>
</dbReference>
<dbReference type="SUPFAM" id="SSF56281">
    <property type="entry name" value="Metallo-hydrolase/oxidoreductase"/>
    <property type="match status" value="1"/>
</dbReference>
<dbReference type="SMART" id="SM00849">
    <property type="entry name" value="Lactamase_B"/>
    <property type="match status" value="1"/>
</dbReference>
<dbReference type="Pfam" id="PF00753">
    <property type="entry name" value="Lactamase_B"/>
    <property type="match status" value="1"/>
</dbReference>
<dbReference type="Proteomes" id="UP000027931">
    <property type="component" value="Unassembled WGS sequence"/>
</dbReference>
<dbReference type="Gene3D" id="3.60.15.10">
    <property type="entry name" value="Ribonuclease Z/Hydroxyacylglutathione hydrolase-like"/>
    <property type="match status" value="1"/>
</dbReference>
<comment type="caution">
    <text evidence="2">The sequence shown here is derived from an EMBL/GenBank/DDBJ whole genome shotgun (WGS) entry which is preliminary data.</text>
</comment>
<dbReference type="RefSeq" id="WP_038092000.1">
    <property type="nucleotide sequence ID" value="NZ_JMIR01000031.1"/>
</dbReference>
<name>A0A074LL94_9BACL</name>
<keyword evidence="3" id="KW-1185">Reference proteome</keyword>
<feature type="domain" description="Metallo-beta-lactamase" evidence="1">
    <location>
        <begin position="18"/>
        <end position="207"/>
    </location>
</feature>
<dbReference type="GO" id="GO:0016787">
    <property type="term" value="F:hydrolase activity"/>
    <property type="evidence" value="ECO:0007669"/>
    <property type="project" value="UniProtKB-KW"/>
</dbReference>
<protein>
    <submittedName>
        <fullName evidence="2">Hydrolase glyoxylase</fullName>
    </submittedName>
</protein>
<organism evidence="2 3">
    <name type="scientific">Tumebacillus flagellatus</name>
    <dbReference type="NCBI Taxonomy" id="1157490"/>
    <lineage>
        <taxon>Bacteria</taxon>
        <taxon>Bacillati</taxon>
        <taxon>Bacillota</taxon>
        <taxon>Bacilli</taxon>
        <taxon>Bacillales</taxon>
        <taxon>Alicyclobacillaceae</taxon>
        <taxon>Tumebacillus</taxon>
    </lineage>
</organism>
<dbReference type="eggNOG" id="COG0491">
    <property type="taxonomic scope" value="Bacteria"/>
</dbReference>
<dbReference type="AlphaFoldDB" id="A0A074LL94"/>
<dbReference type="InterPro" id="IPR036866">
    <property type="entry name" value="RibonucZ/Hydroxyglut_hydro"/>
</dbReference>
<dbReference type="EMBL" id="JMIR01000031">
    <property type="protein sequence ID" value="KEO81884.1"/>
    <property type="molecule type" value="Genomic_DNA"/>
</dbReference>
<sequence length="273" mass="31502">MIHYQSESITVFQSHLQQTTSTVVATNDLVLVADPCWLPGEVEEIRRYVATIRGERPLYLLFTHADWDHIIGYRAFPEATVIASHAVHTYPETERQRKLDAIRNFDGNYYLERPYPIEFPAVDVVIEHDGQQVSAGSTTLTFYHAHGHERSGLFTVVEPLGVFLAGDYLSDAEFPFIYYSSTEYDRTLQKVEHILQTHAVRLLVPGHGSTTESVDEIRRRTDESQAYIAQVRECVQQDNQPELAAMINRWKFAPQLRRFHQDNIDLITRELQK</sequence>